<dbReference type="PROSITE" id="PS51387">
    <property type="entry name" value="FAD_PCMH"/>
    <property type="match status" value="1"/>
</dbReference>
<accession>A0A4D8RCI6</accession>
<dbReference type="PROSITE" id="PS00198">
    <property type="entry name" value="4FE4S_FER_1"/>
    <property type="match status" value="1"/>
</dbReference>
<keyword evidence="8" id="KW-0411">Iron-sulfur</keyword>
<dbReference type="GO" id="GO:0051539">
    <property type="term" value="F:4 iron, 4 sulfur cluster binding"/>
    <property type="evidence" value="ECO:0007669"/>
    <property type="project" value="UniProtKB-KW"/>
</dbReference>
<keyword evidence="6" id="KW-0560">Oxidoreductase</keyword>
<evidence type="ECO:0000256" key="6">
    <source>
        <dbReference type="ARBA" id="ARBA00023002"/>
    </source>
</evidence>
<dbReference type="GO" id="GO:0004458">
    <property type="term" value="F:D-lactate dehydrogenase (cytochrome) activity"/>
    <property type="evidence" value="ECO:0007669"/>
    <property type="project" value="TreeGrafter"/>
</dbReference>
<dbReference type="GO" id="GO:0071949">
    <property type="term" value="F:FAD binding"/>
    <property type="evidence" value="ECO:0007669"/>
    <property type="project" value="InterPro"/>
</dbReference>
<feature type="domain" description="4Fe-4S ferredoxin-type" evidence="13">
    <location>
        <begin position="665"/>
        <end position="695"/>
    </location>
</feature>
<keyword evidence="4" id="KW-0479">Metal-binding</keyword>
<dbReference type="Pfam" id="PF02913">
    <property type="entry name" value="FAD-oxidase_C"/>
    <property type="match status" value="1"/>
</dbReference>
<feature type="domain" description="FAD-binding PCMH-type" evidence="14">
    <location>
        <begin position="47"/>
        <end position="280"/>
    </location>
</feature>
<comment type="cofactor">
    <cofactor evidence="1">
        <name>FAD</name>
        <dbReference type="ChEBI" id="CHEBI:57692"/>
    </cofactor>
</comment>
<dbReference type="GO" id="GO:0046872">
    <property type="term" value="F:metal ion binding"/>
    <property type="evidence" value="ECO:0007669"/>
    <property type="project" value="UniProtKB-KW"/>
</dbReference>
<evidence type="ECO:0000256" key="9">
    <source>
        <dbReference type="ARBA" id="ARBA00039003"/>
    </source>
</evidence>
<comment type="catalytic activity">
    <reaction evidence="10">
        <text>(R)-2-hydroxyglutarate + A = 2-oxoglutarate + AH2</text>
        <dbReference type="Rhea" id="RHEA:38295"/>
        <dbReference type="ChEBI" id="CHEBI:13193"/>
        <dbReference type="ChEBI" id="CHEBI:15801"/>
        <dbReference type="ChEBI" id="CHEBI:16810"/>
        <dbReference type="ChEBI" id="CHEBI:17499"/>
        <dbReference type="EC" id="1.1.99.39"/>
    </reaction>
    <physiologicalReaction direction="left-to-right" evidence="10">
        <dbReference type="Rhea" id="RHEA:38296"/>
    </physiologicalReaction>
</comment>
<geneLocation type="plasmid" evidence="15">
    <name>p1</name>
</geneLocation>
<evidence type="ECO:0000256" key="1">
    <source>
        <dbReference type="ARBA" id="ARBA00001974"/>
    </source>
</evidence>
<keyword evidence="3" id="KW-0285">Flavoprotein</keyword>
<evidence type="ECO:0000259" key="14">
    <source>
        <dbReference type="PROSITE" id="PS51387"/>
    </source>
</evidence>
<protein>
    <recommendedName>
        <fullName evidence="12">D-2-hydroxyglutarate dehydrogenase</fullName>
        <ecNumber evidence="9">1.1.99.39</ecNumber>
    </recommendedName>
</protein>
<dbReference type="GO" id="GO:0051990">
    <property type="term" value="F:(R)-2-hydroxyglutarate dehydrogenase activity"/>
    <property type="evidence" value="ECO:0007669"/>
    <property type="project" value="UniProtKB-EC"/>
</dbReference>
<evidence type="ECO:0000259" key="13">
    <source>
        <dbReference type="PROSITE" id="PS51379"/>
    </source>
</evidence>
<dbReference type="Proteomes" id="UP000298693">
    <property type="component" value="Plasmid p1"/>
</dbReference>
<gene>
    <name evidence="15" type="ORF">D3869_17895</name>
</gene>
<dbReference type="PROSITE" id="PS51379">
    <property type="entry name" value="4FE4S_FER_2"/>
    <property type="match status" value="1"/>
</dbReference>
<sequence>MLPRLSHTPDPAPLYLEFMTELRVRGFEGDLSPDYAARTVLATDNSIYQVAPQVAAFPRSTEDLVRIARVAAEPRFADVRIAPRGGGTGTNGQSLTDGLVVDVSRHMNAVLEINVAERWVRVQAGVVKDQLNAALEPHGLFFAPELSTSNRATIGGMVSTDACGQGSCLYGKTRDHVLELTTVLLDGTVWTSRALEPADLALVQRRPDRVGAVHRAVDAIQRERADLIARHFPPLNRCLTGYDLAHIRDERGRFHLNSVLCGSEGTLALLAEAKLNVLPIPRHTALVNLRYGSFDAALRDAQTLIGFKPASIETVDSKVLGLAQDDIIWDSVRAFFPDDDGQRASGVNLIEFVGDTADEVEAALERMITALADDGQSGGQSGGRASDRRGFTVARGERDVTAIWAMRKKAVGLLGNMRGDKRPVPFVEDTAVPPESLADYIAEFRAALDARHLDYGMFGHVDAGVLHVRPAIDLKDPEQQALIREVTEDVVRLTRKYNGLLWGEHGKGVRSEFSPRFFGPLYPALQEIKAAFDPRNQLNPGKIATPGSGELLTIDGVPLRGAHDREIPPDVRAAYDESMHCNGNGACFNWDPDDAMCPSYKATRDRRHSPKGRASLMREWLRQLAVLGVDPAAEARRLRRESPWRSFPERLRNTLARRRGAPDFSHAVKDAMDGCLACKSCVGQCPIKVDIPTTRAKFLELYHSRYLRPLRDHVVGSIEHLTPLLMRMPRLYNAVVGSAMGRGGLRAIGLAATPTLSGLDLRRELASRGVRVATPAALRALDEPERARSVVVVQDAFTSAYETRLVLDLLDLVAALGFRPWLAPFRPNGKPLHVHGFLGRFERVARANAAMLRTLSGTGATLVGLDPSMTLTYRAEYAGVLNPSERPSVLLVQEWLARNLDALPRVAERIEYQLLPHCTERTTAAASLPAWKAAFAQCGLDLRILPSGCCGMAGTYGHEAEHRSTSERIYDQSWARHVADAGPTGRLLATGYSCRSQAMLISGVRLPHPVQALLRHLGSRR</sequence>
<dbReference type="FunFam" id="3.30.70.2740:FF:000003">
    <property type="entry name" value="Oxidoreductase, FAD-binding, putative"/>
    <property type="match status" value="1"/>
</dbReference>
<name>A0A4D8RCI6_AZOBR</name>
<dbReference type="InterPro" id="IPR016166">
    <property type="entry name" value="FAD-bd_PCMH"/>
</dbReference>
<evidence type="ECO:0000256" key="12">
    <source>
        <dbReference type="ARBA" id="ARBA00067680"/>
    </source>
</evidence>
<evidence type="ECO:0000256" key="3">
    <source>
        <dbReference type="ARBA" id="ARBA00022630"/>
    </source>
</evidence>
<dbReference type="InterPro" id="IPR016169">
    <property type="entry name" value="FAD-bd_PCMH_sub2"/>
</dbReference>
<keyword evidence="7" id="KW-0408">Iron</keyword>
<dbReference type="InterPro" id="IPR006094">
    <property type="entry name" value="Oxid_FAD_bind_N"/>
</dbReference>
<evidence type="ECO:0000256" key="11">
    <source>
        <dbReference type="ARBA" id="ARBA00060924"/>
    </source>
</evidence>
<dbReference type="PANTHER" id="PTHR11748">
    <property type="entry name" value="D-LACTATE DEHYDROGENASE"/>
    <property type="match status" value="1"/>
</dbReference>
<dbReference type="Pfam" id="PF01565">
    <property type="entry name" value="FAD_binding_4"/>
    <property type="match status" value="1"/>
</dbReference>
<dbReference type="Pfam" id="PF13183">
    <property type="entry name" value="Fer4_8"/>
    <property type="match status" value="1"/>
</dbReference>
<evidence type="ECO:0000256" key="2">
    <source>
        <dbReference type="ARBA" id="ARBA00022485"/>
    </source>
</evidence>
<dbReference type="EC" id="1.1.99.39" evidence="9"/>
<dbReference type="SUPFAM" id="SSF46548">
    <property type="entry name" value="alpha-helical ferredoxin"/>
    <property type="match status" value="1"/>
</dbReference>
<dbReference type="GO" id="GO:0008720">
    <property type="term" value="F:D-lactate dehydrogenase (NAD+) activity"/>
    <property type="evidence" value="ECO:0007669"/>
    <property type="project" value="TreeGrafter"/>
</dbReference>
<dbReference type="Gene3D" id="3.30.70.2740">
    <property type="match status" value="1"/>
</dbReference>
<dbReference type="InterPro" id="IPR004113">
    <property type="entry name" value="FAD-bd_oxidored_4_C"/>
</dbReference>
<dbReference type="EMBL" id="CP032346">
    <property type="protein sequence ID" value="QCO17139.1"/>
    <property type="molecule type" value="Genomic_DNA"/>
</dbReference>
<dbReference type="AlphaFoldDB" id="A0A4D8RCI6"/>
<evidence type="ECO:0000313" key="15">
    <source>
        <dbReference type="EMBL" id="QCO17139.1"/>
    </source>
</evidence>
<reference evidence="15 16" key="1">
    <citation type="submission" date="2018-09" db="EMBL/GenBank/DDBJ databases">
        <title>Whole genome based analysis of evolution and adaptive divergence in Indian and Brazilian strains of Azospirillum brasilense.</title>
        <authorList>
            <person name="Singh C."/>
            <person name="Tripathi A.K."/>
        </authorList>
    </citation>
    <scope>NUCLEOTIDE SEQUENCE [LARGE SCALE GENOMIC DNA]</scope>
    <source>
        <strain evidence="15 16">MTCC4039</strain>
        <plasmid evidence="15 16">p1</plasmid>
    </source>
</reference>
<evidence type="ECO:0000256" key="4">
    <source>
        <dbReference type="ARBA" id="ARBA00022723"/>
    </source>
</evidence>
<dbReference type="Gene3D" id="3.30.465.10">
    <property type="match status" value="1"/>
</dbReference>
<dbReference type="InterPro" id="IPR036318">
    <property type="entry name" value="FAD-bd_PCMH-like_sf"/>
</dbReference>
<comment type="similarity">
    <text evidence="11">In the N-terminal section; belongs to the FAD-binding oxidoreductase/transferase type 4 family.</text>
</comment>
<keyword evidence="15" id="KW-0614">Plasmid</keyword>
<dbReference type="InterPro" id="IPR017900">
    <property type="entry name" value="4Fe4S_Fe_S_CS"/>
</dbReference>
<dbReference type="InterPro" id="IPR016164">
    <property type="entry name" value="FAD-linked_Oxase-like_C"/>
</dbReference>
<dbReference type="InterPro" id="IPR017896">
    <property type="entry name" value="4Fe4S_Fe-S-bd"/>
</dbReference>
<evidence type="ECO:0000256" key="7">
    <source>
        <dbReference type="ARBA" id="ARBA00023004"/>
    </source>
</evidence>
<evidence type="ECO:0000256" key="8">
    <source>
        <dbReference type="ARBA" id="ARBA00023014"/>
    </source>
</evidence>
<evidence type="ECO:0000313" key="16">
    <source>
        <dbReference type="Proteomes" id="UP000298693"/>
    </source>
</evidence>
<evidence type="ECO:0000256" key="10">
    <source>
        <dbReference type="ARBA" id="ARBA00051291"/>
    </source>
</evidence>
<keyword evidence="5" id="KW-0274">FAD</keyword>
<dbReference type="GO" id="GO:1903457">
    <property type="term" value="P:lactate catabolic process"/>
    <property type="evidence" value="ECO:0007669"/>
    <property type="project" value="TreeGrafter"/>
</dbReference>
<proteinExistence type="inferred from homology"/>
<organism evidence="15 16">
    <name type="scientific">Azospirillum brasilense</name>
    <dbReference type="NCBI Taxonomy" id="192"/>
    <lineage>
        <taxon>Bacteria</taxon>
        <taxon>Pseudomonadati</taxon>
        <taxon>Pseudomonadota</taxon>
        <taxon>Alphaproteobacteria</taxon>
        <taxon>Rhodospirillales</taxon>
        <taxon>Azospirillaceae</taxon>
        <taxon>Azospirillum</taxon>
    </lineage>
</organism>
<dbReference type="SUPFAM" id="SSF55103">
    <property type="entry name" value="FAD-linked oxidases, C-terminal domain"/>
    <property type="match status" value="1"/>
</dbReference>
<dbReference type="PANTHER" id="PTHR11748:SF119">
    <property type="entry name" value="D-2-HYDROXYGLUTARATE DEHYDROGENASE"/>
    <property type="match status" value="1"/>
</dbReference>
<keyword evidence="2" id="KW-0004">4Fe-4S</keyword>
<evidence type="ECO:0000256" key="5">
    <source>
        <dbReference type="ARBA" id="ARBA00022827"/>
    </source>
</evidence>
<dbReference type="RefSeq" id="WP_137141278.1">
    <property type="nucleotide sequence ID" value="NZ_CP032346.1"/>
</dbReference>
<dbReference type="SUPFAM" id="SSF56176">
    <property type="entry name" value="FAD-binding/transporter-associated domain-like"/>
    <property type="match status" value="1"/>
</dbReference>